<evidence type="ECO:0000256" key="2">
    <source>
        <dbReference type="ARBA" id="ARBA00022723"/>
    </source>
</evidence>
<evidence type="ECO:0000313" key="14">
    <source>
        <dbReference type="Proteomes" id="UP001346149"/>
    </source>
</evidence>
<proteinExistence type="inferred from homology"/>
<reference evidence="13 14" key="1">
    <citation type="journal article" date="2023" name="Hortic Res">
        <title>Pangenome of water caltrop reveals structural variations and asymmetric subgenome divergence after allopolyploidization.</title>
        <authorList>
            <person name="Zhang X."/>
            <person name="Chen Y."/>
            <person name="Wang L."/>
            <person name="Yuan Y."/>
            <person name="Fang M."/>
            <person name="Shi L."/>
            <person name="Lu R."/>
            <person name="Comes H.P."/>
            <person name="Ma Y."/>
            <person name="Chen Y."/>
            <person name="Huang G."/>
            <person name="Zhou Y."/>
            <person name="Zheng Z."/>
            <person name="Qiu Y."/>
        </authorList>
    </citation>
    <scope>NUCLEOTIDE SEQUENCE [LARGE SCALE GENOMIC DNA]</scope>
    <source>
        <strain evidence="13">F231</strain>
    </source>
</reference>
<comment type="catalytic activity">
    <reaction evidence="7">
        <text>gibberellin A1 + 2-oxoglutarate + O2 = gibberellin A8 + succinate + CO2</text>
        <dbReference type="Rhea" id="RHEA:15005"/>
        <dbReference type="ChEBI" id="CHEBI:15379"/>
        <dbReference type="ChEBI" id="CHEBI:16526"/>
        <dbReference type="ChEBI" id="CHEBI:16810"/>
        <dbReference type="ChEBI" id="CHEBI:30031"/>
        <dbReference type="ChEBI" id="CHEBI:58524"/>
        <dbReference type="ChEBI" id="CHEBI:58594"/>
        <dbReference type="EC" id="1.14.11.13"/>
    </reaction>
</comment>
<evidence type="ECO:0000313" key="13">
    <source>
        <dbReference type="EMBL" id="KAK4788670.1"/>
    </source>
</evidence>
<dbReference type="EMBL" id="JAXQNO010000011">
    <property type="protein sequence ID" value="KAK4788670.1"/>
    <property type="molecule type" value="Genomic_DNA"/>
</dbReference>
<dbReference type="EC" id="1.14.11.13" evidence="10"/>
<protein>
    <recommendedName>
        <fullName evidence="10">gibberellin 2beta-dioxygenase</fullName>
        <ecNumber evidence="10">1.14.11.13</ecNumber>
    </recommendedName>
</protein>
<dbReference type="SUPFAM" id="SSF51197">
    <property type="entry name" value="Clavaminate synthase-like"/>
    <property type="match status" value="1"/>
</dbReference>
<evidence type="ECO:0000256" key="11">
    <source>
        <dbReference type="RuleBase" id="RU003682"/>
    </source>
</evidence>
<evidence type="ECO:0000256" key="7">
    <source>
        <dbReference type="ARBA" id="ARBA00052204"/>
    </source>
</evidence>
<keyword evidence="14" id="KW-1185">Reference proteome</keyword>
<evidence type="ECO:0000256" key="3">
    <source>
        <dbReference type="ARBA" id="ARBA00022964"/>
    </source>
</evidence>
<dbReference type="Proteomes" id="UP001346149">
    <property type="component" value="Unassembled WGS sequence"/>
</dbReference>
<evidence type="ECO:0000256" key="8">
    <source>
        <dbReference type="ARBA" id="ARBA00055835"/>
    </source>
</evidence>
<dbReference type="Pfam" id="PF03171">
    <property type="entry name" value="2OG-FeII_Oxy"/>
    <property type="match status" value="1"/>
</dbReference>
<evidence type="ECO:0000256" key="5">
    <source>
        <dbReference type="ARBA" id="ARBA00023004"/>
    </source>
</evidence>
<evidence type="ECO:0000256" key="10">
    <source>
        <dbReference type="ARBA" id="ARBA00066708"/>
    </source>
</evidence>
<dbReference type="InterPro" id="IPR027443">
    <property type="entry name" value="IPNS-like_sf"/>
</dbReference>
<evidence type="ECO:0000256" key="1">
    <source>
        <dbReference type="ARBA" id="ARBA00004972"/>
    </source>
</evidence>
<keyword evidence="2 11" id="KW-0479">Metal-binding</keyword>
<comment type="function">
    <text evidence="8">Catalyzes the 2-beta-hydroxylation of several biologically active gibberellins, leading to the homeostatic regulation of their endogenous level. Catabolism of gibberellins (GAs) plays a central role in plant development. Converts GA9/GA20 to GA51/GA29 and GA4/GA1 to GA34/GA8.</text>
</comment>
<name>A0AAN7LMQ1_TRANT</name>
<comment type="caution">
    <text evidence="13">The sequence shown here is derived from an EMBL/GenBank/DDBJ whole genome shotgun (WGS) entry which is preliminary data.</text>
</comment>
<dbReference type="PANTHER" id="PTHR47990">
    <property type="entry name" value="2-OXOGLUTARATE (2OG) AND FE(II)-DEPENDENT OXYGENASE SUPERFAMILY PROTEIN-RELATED"/>
    <property type="match status" value="1"/>
</dbReference>
<evidence type="ECO:0000256" key="4">
    <source>
        <dbReference type="ARBA" id="ARBA00023002"/>
    </source>
</evidence>
<dbReference type="InterPro" id="IPR050231">
    <property type="entry name" value="Iron_ascorbate_oxido_reductase"/>
</dbReference>
<dbReference type="FunFam" id="2.60.120.330:FF:000014">
    <property type="entry name" value="Gibberellin 2-beta-dioxygenase 1"/>
    <property type="match status" value="1"/>
</dbReference>
<dbReference type="GO" id="GO:0046872">
    <property type="term" value="F:metal ion binding"/>
    <property type="evidence" value="ECO:0007669"/>
    <property type="project" value="UniProtKB-KW"/>
</dbReference>
<dbReference type="InterPro" id="IPR026992">
    <property type="entry name" value="DIOX_N"/>
</dbReference>
<dbReference type="InterPro" id="IPR005123">
    <property type="entry name" value="Oxoglu/Fe-dep_dioxygenase_dom"/>
</dbReference>
<evidence type="ECO:0000256" key="9">
    <source>
        <dbReference type="ARBA" id="ARBA00061282"/>
    </source>
</evidence>
<sequence>MVVLSLPALDHYTLIKECAVPVGTASSNIEIPVVDLAAAAGEGREEVRRTLVRTCEDLGFFKVVNHGVATELMGRLEAEAKSFFELPLAEKEKSGPPDPLGYGSKMIGPNGDVGWVEYLLLHTRPDVISLNSLATFRIIPDGQSFRAAVDEYVRAVKGVACEVLELMAEELRIEPRDALSSMLRDDKSDSLFRLNHYPPSPPQLQLQLQPPSGSRSQLLGFGEHTDPQLISVLRSNDTSGLQVCLQDGATWFSVPPDPSSFFINVGDSLQVLTNGRFRSVKHRVFADPTRSRVSMIYFGGPPLSQRIAPMEGLMEEGEETLYKDFTWSEYKKSAYNSRLGDYRLALFEKS</sequence>
<dbReference type="Pfam" id="PF14226">
    <property type="entry name" value="DIOX_N"/>
    <property type="match status" value="1"/>
</dbReference>
<accession>A0AAN7LMQ1</accession>
<evidence type="ECO:0000256" key="6">
    <source>
        <dbReference type="ARBA" id="ARBA00037909"/>
    </source>
</evidence>
<comment type="pathway">
    <text evidence="1">Hormone biosynthesis.</text>
</comment>
<dbReference type="PROSITE" id="PS51471">
    <property type="entry name" value="FE2OG_OXY"/>
    <property type="match status" value="1"/>
</dbReference>
<comment type="similarity">
    <text evidence="9">Belongs to the iron/ascorbate-dependent oxidoreductase family. GA2OX subfamily.</text>
</comment>
<keyword evidence="4 11" id="KW-0560">Oxidoreductase</keyword>
<comment type="pathway">
    <text evidence="6">Plant hormone biosynthesis; gibberellin biosynthesis.</text>
</comment>
<dbReference type="AlphaFoldDB" id="A0AAN7LMQ1"/>
<feature type="domain" description="Fe2OG dioxygenase" evidence="12">
    <location>
        <begin position="187"/>
        <end position="301"/>
    </location>
</feature>
<evidence type="ECO:0000259" key="12">
    <source>
        <dbReference type="PROSITE" id="PS51471"/>
    </source>
</evidence>
<dbReference type="GO" id="GO:0045543">
    <property type="term" value="F:gibberellin 2-beta-dioxygenase activity"/>
    <property type="evidence" value="ECO:0007669"/>
    <property type="project" value="UniProtKB-EC"/>
</dbReference>
<dbReference type="Gene3D" id="2.60.120.330">
    <property type="entry name" value="B-lactam Antibiotic, Isopenicillin N Synthase, Chain"/>
    <property type="match status" value="1"/>
</dbReference>
<keyword evidence="5 11" id="KW-0408">Iron</keyword>
<gene>
    <name evidence="13" type="ORF">SAY86_019989</name>
</gene>
<keyword evidence="3" id="KW-0223">Dioxygenase</keyword>
<dbReference type="InterPro" id="IPR044861">
    <property type="entry name" value="IPNS-like_FE2OG_OXY"/>
</dbReference>
<organism evidence="13 14">
    <name type="scientific">Trapa natans</name>
    <name type="common">Water chestnut</name>
    <dbReference type="NCBI Taxonomy" id="22666"/>
    <lineage>
        <taxon>Eukaryota</taxon>
        <taxon>Viridiplantae</taxon>
        <taxon>Streptophyta</taxon>
        <taxon>Embryophyta</taxon>
        <taxon>Tracheophyta</taxon>
        <taxon>Spermatophyta</taxon>
        <taxon>Magnoliopsida</taxon>
        <taxon>eudicotyledons</taxon>
        <taxon>Gunneridae</taxon>
        <taxon>Pentapetalae</taxon>
        <taxon>rosids</taxon>
        <taxon>malvids</taxon>
        <taxon>Myrtales</taxon>
        <taxon>Lythraceae</taxon>
        <taxon>Trapa</taxon>
    </lineage>
</organism>